<organism evidence="1 2">
    <name type="scientific">Lentibacillus persicus</name>
    <dbReference type="NCBI Taxonomy" id="640948"/>
    <lineage>
        <taxon>Bacteria</taxon>
        <taxon>Bacillati</taxon>
        <taxon>Bacillota</taxon>
        <taxon>Bacilli</taxon>
        <taxon>Bacillales</taxon>
        <taxon>Bacillaceae</taxon>
        <taxon>Lentibacillus</taxon>
    </lineage>
</organism>
<evidence type="ECO:0000313" key="2">
    <source>
        <dbReference type="Proteomes" id="UP000199474"/>
    </source>
</evidence>
<dbReference type="RefSeq" id="WP_090085235.1">
    <property type="nucleotide sequence ID" value="NZ_FOMR01000007.1"/>
</dbReference>
<dbReference type="EMBL" id="FOMR01000007">
    <property type="protein sequence ID" value="SFE01817.1"/>
    <property type="molecule type" value="Genomic_DNA"/>
</dbReference>
<dbReference type="STRING" id="640948.SAMN05216238_10785"/>
<gene>
    <name evidence="1" type="ORF">SAMN05216238_10785</name>
</gene>
<sequence length="111" mass="12435">MKSLFKRNSVNRNLAPASTAEKIATTPPIMTHTANDRVSSGLYPENDILDEQVDSNDYQVEVVLNNSEVRIILLKDESGRVQFRSIYEKRNKMLKVIDLGQGLIFKGVIAG</sequence>
<dbReference type="OrthoDB" id="2168541at2"/>
<dbReference type="AlphaFoldDB" id="A0A1I1X368"/>
<keyword evidence="2" id="KW-1185">Reference proteome</keyword>
<accession>A0A1I1X368</accession>
<dbReference type="Proteomes" id="UP000199474">
    <property type="component" value="Unassembled WGS sequence"/>
</dbReference>
<proteinExistence type="predicted"/>
<reference evidence="2" key="1">
    <citation type="submission" date="2016-10" db="EMBL/GenBank/DDBJ databases">
        <authorList>
            <person name="Varghese N."/>
            <person name="Submissions S."/>
        </authorList>
    </citation>
    <scope>NUCLEOTIDE SEQUENCE [LARGE SCALE GENOMIC DNA]</scope>
    <source>
        <strain evidence="2">DSM 22530</strain>
    </source>
</reference>
<name>A0A1I1X368_9BACI</name>
<evidence type="ECO:0000313" key="1">
    <source>
        <dbReference type="EMBL" id="SFE01817.1"/>
    </source>
</evidence>
<protein>
    <submittedName>
        <fullName evidence="1">Uncharacterized protein</fullName>
    </submittedName>
</protein>